<reference evidence="4" key="1">
    <citation type="submission" date="2016-10" db="EMBL/GenBank/DDBJ databases">
        <authorList>
            <person name="Varghese N."/>
            <person name="Submissions S."/>
        </authorList>
    </citation>
    <scope>NUCLEOTIDE SEQUENCE [LARGE SCALE GENOMIC DNA]</scope>
    <source>
        <strain evidence="4">DSM 25811 / CCM 8410 / LMG 26954 / E90</strain>
    </source>
</reference>
<protein>
    <submittedName>
        <fullName evidence="3">Transposase</fullName>
    </submittedName>
</protein>
<evidence type="ECO:0000259" key="2">
    <source>
        <dbReference type="Pfam" id="PF13592"/>
    </source>
</evidence>
<dbReference type="SUPFAM" id="SSF46689">
    <property type="entry name" value="Homeodomain-like"/>
    <property type="match status" value="1"/>
</dbReference>
<sequence length="174" mass="19518">MRTLKLEGHLSDVQLKERLSAATGKPEFGRWQILYLIQVGKIGSAATISPLVNLSRPSIYKIVEGYNKSGVISIKYNPRGGRRRSLLSQEEEAALLTTIEQKAAKGLIKAANDIRAIVESKTGKKVSDDYLWDLLKRNGWKKKMPRPHHPKRNIAEQQEFKKNSPAVWLSSGGK</sequence>
<feature type="compositionally biased region" description="Basic residues" evidence="1">
    <location>
        <begin position="141"/>
        <end position="152"/>
    </location>
</feature>
<dbReference type="Pfam" id="PF13551">
    <property type="entry name" value="HTH_29"/>
    <property type="match status" value="1"/>
</dbReference>
<dbReference type="InterPro" id="IPR009057">
    <property type="entry name" value="Homeodomain-like_sf"/>
</dbReference>
<dbReference type="InterPro" id="IPR025959">
    <property type="entry name" value="Winged_HTH_dom"/>
</dbReference>
<proteinExistence type="predicted"/>
<keyword evidence="4" id="KW-1185">Reference proteome</keyword>
<evidence type="ECO:0000313" key="3">
    <source>
        <dbReference type="EMBL" id="SDD45002.1"/>
    </source>
</evidence>
<dbReference type="AlphaFoldDB" id="A0A1G6UUL2"/>
<feature type="region of interest" description="Disordered" evidence="1">
    <location>
        <begin position="141"/>
        <end position="174"/>
    </location>
</feature>
<dbReference type="Pfam" id="PF13592">
    <property type="entry name" value="HTH_33"/>
    <property type="match status" value="1"/>
</dbReference>
<name>A0A1G6UUL2_NIADE</name>
<gene>
    <name evidence="3" type="ORF">SAMN04487894_10994</name>
</gene>
<evidence type="ECO:0000313" key="4">
    <source>
        <dbReference type="Proteomes" id="UP000198757"/>
    </source>
</evidence>
<accession>A0A1G6UUL2</accession>
<evidence type="ECO:0000256" key="1">
    <source>
        <dbReference type="SAM" id="MobiDB-lite"/>
    </source>
</evidence>
<dbReference type="EMBL" id="FMZO01000009">
    <property type="protein sequence ID" value="SDD45002.1"/>
    <property type="molecule type" value="Genomic_DNA"/>
</dbReference>
<dbReference type="Proteomes" id="UP000198757">
    <property type="component" value="Unassembled WGS sequence"/>
</dbReference>
<organism evidence="3 4">
    <name type="scientific">Niabella drilacis (strain DSM 25811 / CCM 8410 / CCUG 62505 / LMG 26954 / E90)</name>
    <dbReference type="NCBI Taxonomy" id="1285928"/>
    <lineage>
        <taxon>Bacteria</taxon>
        <taxon>Pseudomonadati</taxon>
        <taxon>Bacteroidota</taxon>
        <taxon>Chitinophagia</taxon>
        <taxon>Chitinophagales</taxon>
        <taxon>Chitinophagaceae</taxon>
        <taxon>Niabella</taxon>
    </lineage>
</organism>
<feature type="domain" description="Winged helix-turn helix" evidence="2">
    <location>
        <begin position="112"/>
        <end position="164"/>
    </location>
</feature>